<reference evidence="7" key="1">
    <citation type="journal article" date="2023" name="Commun. Biol.">
        <title>Genome analysis of Parmales, the sister group of diatoms, reveals the evolutionary specialization of diatoms from phago-mixotrophs to photoautotrophs.</title>
        <authorList>
            <person name="Ban H."/>
            <person name="Sato S."/>
            <person name="Yoshikawa S."/>
            <person name="Yamada K."/>
            <person name="Nakamura Y."/>
            <person name="Ichinomiya M."/>
            <person name="Sato N."/>
            <person name="Blanc-Mathieu R."/>
            <person name="Endo H."/>
            <person name="Kuwata A."/>
            <person name="Ogata H."/>
        </authorList>
    </citation>
    <scope>NUCLEOTIDE SEQUENCE [LARGE SCALE GENOMIC DNA]</scope>
</reference>
<organism evidence="6 7">
    <name type="scientific">Triparma columacea</name>
    <dbReference type="NCBI Taxonomy" id="722753"/>
    <lineage>
        <taxon>Eukaryota</taxon>
        <taxon>Sar</taxon>
        <taxon>Stramenopiles</taxon>
        <taxon>Ochrophyta</taxon>
        <taxon>Bolidophyceae</taxon>
        <taxon>Parmales</taxon>
        <taxon>Triparmaceae</taxon>
        <taxon>Triparma</taxon>
    </lineage>
</organism>
<keyword evidence="2" id="KW-0511">Multifunctional enzyme</keyword>
<dbReference type="GO" id="GO:0009228">
    <property type="term" value="P:thiamine biosynthetic process"/>
    <property type="evidence" value="ECO:0007669"/>
    <property type="project" value="UniProtKB-KW"/>
</dbReference>
<dbReference type="InterPro" id="IPR022998">
    <property type="entry name" value="ThiamineP_synth_TenI"/>
</dbReference>
<dbReference type="InterPro" id="IPR004399">
    <property type="entry name" value="HMP/HMP-P_kinase_dom"/>
</dbReference>
<evidence type="ECO:0000256" key="3">
    <source>
        <dbReference type="SAM" id="MobiDB-lite"/>
    </source>
</evidence>
<evidence type="ECO:0000313" key="6">
    <source>
        <dbReference type="EMBL" id="GMI42650.1"/>
    </source>
</evidence>
<dbReference type="Gene3D" id="3.40.1190.20">
    <property type="match status" value="1"/>
</dbReference>
<dbReference type="Pfam" id="PF02581">
    <property type="entry name" value="TMP-TENI"/>
    <property type="match status" value="1"/>
</dbReference>
<gene>
    <name evidence="6" type="ORF">TrCOL_g2886</name>
</gene>
<comment type="cofactor">
    <cofactor evidence="1">
        <name>Mg(2+)</name>
        <dbReference type="ChEBI" id="CHEBI:18420"/>
    </cofactor>
</comment>
<evidence type="ECO:0000313" key="7">
    <source>
        <dbReference type="Proteomes" id="UP001165065"/>
    </source>
</evidence>
<dbReference type="GO" id="GO:0008972">
    <property type="term" value="F:phosphomethylpyrimidine kinase activity"/>
    <property type="evidence" value="ECO:0007669"/>
    <property type="project" value="InterPro"/>
</dbReference>
<dbReference type="AlphaFoldDB" id="A0A9W7GD37"/>
<evidence type="ECO:0000259" key="4">
    <source>
        <dbReference type="Pfam" id="PF02581"/>
    </source>
</evidence>
<evidence type="ECO:0000256" key="2">
    <source>
        <dbReference type="ARBA" id="ARBA00023268"/>
    </source>
</evidence>
<sequence length="541" mass="57289">MTSAIQNNIHKSPTPQPIIYTIAGSDSGGGAGIQADLHTIHDMGGFGCTAVTALTAQNSVGVTAIHSPPPSFLRAQLDCLQSDLPFDSLKIGMLGNQETINCVADWLDSVLLPGKLGRTVVLDPVMISTSGSRLITEDAQEALVSRLFKHADIVTPNIHEASALVGYQVDRSNAERAARDILDMGCKAVLIKGGHMEEGPRTSNGEGRNDTVGVAMDLYLEGGDVGSGRLCDSVGGVRGVWIKGPRYDSVNTHGTGCTLSSAIATSLGWSRVALGGKSLDGCGVDAVVEGKGYVGRGIEGGRRRGEGPGPVGHEGRMGRRHCPWIGGGGEEEGEFERVDELDKVIYVVGDMEDLRNVVEGGGREVQLRYKGDGDVGSVVRSATEYCRARGGVRLWVNDHWEAAVEHGAYGVHLGQEDLRGFVEGGGAERVRGRGVKLGISTHSVAELAVAKGLRPSYVSLGPVYETSSKEVAFGARGLEQVERWRELVDEGTPLVAIGGINTMERGREVRRRGAEAVAVLGIVKGKGKDEVKSIIEDWRGL</sequence>
<dbReference type="GO" id="GO:0005829">
    <property type="term" value="C:cytosol"/>
    <property type="evidence" value="ECO:0007669"/>
    <property type="project" value="TreeGrafter"/>
</dbReference>
<dbReference type="PANTHER" id="PTHR20858:SF17">
    <property type="entry name" value="HYDROXYMETHYLPYRIMIDINE_PHOSPHOMETHYLPYRIMIDINE KINASE THI20-RELATED"/>
    <property type="match status" value="1"/>
</dbReference>
<dbReference type="Gene3D" id="3.20.20.70">
    <property type="entry name" value="Aldolase class I"/>
    <property type="match status" value="1"/>
</dbReference>
<evidence type="ECO:0000256" key="1">
    <source>
        <dbReference type="ARBA" id="ARBA00001946"/>
    </source>
</evidence>
<proteinExistence type="predicted"/>
<dbReference type="InterPro" id="IPR036206">
    <property type="entry name" value="ThiamineP_synth_sf"/>
</dbReference>
<feature type="domain" description="Pyridoxamine kinase/Phosphomethylpyrimidine kinase" evidence="5">
    <location>
        <begin position="26"/>
        <end position="311"/>
    </location>
</feature>
<feature type="domain" description="Thiamine phosphate synthase/TenI" evidence="4">
    <location>
        <begin position="353"/>
        <end position="520"/>
    </location>
</feature>
<dbReference type="Pfam" id="PF08543">
    <property type="entry name" value="Phos_pyr_kin"/>
    <property type="match status" value="1"/>
</dbReference>
<dbReference type="OrthoDB" id="10028886at2759"/>
<dbReference type="SUPFAM" id="SSF51391">
    <property type="entry name" value="Thiamin phosphate synthase"/>
    <property type="match status" value="1"/>
</dbReference>
<dbReference type="InterPro" id="IPR013785">
    <property type="entry name" value="Aldolase_TIM"/>
</dbReference>
<dbReference type="SUPFAM" id="SSF53613">
    <property type="entry name" value="Ribokinase-like"/>
    <property type="match status" value="1"/>
</dbReference>
<dbReference type="CDD" id="cd00564">
    <property type="entry name" value="TMP_TenI"/>
    <property type="match status" value="1"/>
</dbReference>
<accession>A0A9W7GD37</accession>
<comment type="caution">
    <text evidence="6">The sequence shown here is derived from an EMBL/GenBank/DDBJ whole genome shotgun (WGS) entry which is preliminary data.</text>
</comment>
<protein>
    <recommendedName>
        <fullName evidence="8">Thiamine-phosphate pyrophosphorylase</fullName>
    </recommendedName>
</protein>
<dbReference type="EMBL" id="BRYA01000178">
    <property type="protein sequence ID" value="GMI42650.1"/>
    <property type="molecule type" value="Genomic_DNA"/>
</dbReference>
<evidence type="ECO:0008006" key="8">
    <source>
        <dbReference type="Google" id="ProtNLM"/>
    </source>
</evidence>
<keyword evidence="7" id="KW-1185">Reference proteome</keyword>
<dbReference type="PANTHER" id="PTHR20858">
    <property type="entry name" value="PHOSPHOMETHYLPYRIMIDINE KINASE"/>
    <property type="match status" value="1"/>
</dbReference>
<dbReference type="InterPro" id="IPR013749">
    <property type="entry name" value="PM/HMP-P_kinase-1"/>
</dbReference>
<dbReference type="Proteomes" id="UP001165065">
    <property type="component" value="Unassembled WGS sequence"/>
</dbReference>
<feature type="region of interest" description="Disordered" evidence="3">
    <location>
        <begin position="299"/>
        <end position="321"/>
    </location>
</feature>
<name>A0A9W7GD37_9STRA</name>
<dbReference type="GO" id="GO:0008902">
    <property type="term" value="F:hydroxymethylpyrimidine kinase activity"/>
    <property type="evidence" value="ECO:0007669"/>
    <property type="project" value="TreeGrafter"/>
</dbReference>
<dbReference type="InterPro" id="IPR029056">
    <property type="entry name" value="Ribokinase-like"/>
</dbReference>
<dbReference type="CDD" id="cd01169">
    <property type="entry name" value="HMPP_kinase"/>
    <property type="match status" value="1"/>
</dbReference>
<evidence type="ECO:0000259" key="5">
    <source>
        <dbReference type="Pfam" id="PF08543"/>
    </source>
</evidence>